<feature type="compositionally biased region" description="Basic and acidic residues" evidence="2">
    <location>
        <begin position="526"/>
        <end position="538"/>
    </location>
</feature>
<dbReference type="AlphaFoldDB" id="A0A1C3L2C9"/>
<keyword evidence="1" id="KW-0175">Coiled coil</keyword>
<evidence type="ECO:0000313" key="4">
    <source>
        <dbReference type="Proteomes" id="UP000219799"/>
    </source>
</evidence>
<protein>
    <submittedName>
        <fullName evidence="3">Uncharacterized protein</fullName>
    </submittedName>
</protein>
<evidence type="ECO:0000313" key="3">
    <source>
        <dbReference type="EMBL" id="SBT80723.1"/>
    </source>
</evidence>
<dbReference type="SUPFAM" id="SSF48452">
    <property type="entry name" value="TPR-like"/>
    <property type="match status" value="1"/>
</dbReference>
<dbReference type="InterPro" id="IPR011990">
    <property type="entry name" value="TPR-like_helical_dom_sf"/>
</dbReference>
<feature type="compositionally biased region" description="Basic and acidic residues" evidence="2">
    <location>
        <begin position="37"/>
        <end position="60"/>
    </location>
</feature>
<dbReference type="EMBL" id="LT594502">
    <property type="protein sequence ID" value="SBT80723.1"/>
    <property type="molecule type" value="Genomic_DNA"/>
</dbReference>
<evidence type="ECO:0000256" key="1">
    <source>
        <dbReference type="SAM" id="Coils"/>
    </source>
</evidence>
<feature type="compositionally biased region" description="Basic and acidic residues" evidence="2">
    <location>
        <begin position="484"/>
        <end position="503"/>
    </location>
</feature>
<accession>A0A1C3L2C9</accession>
<feature type="compositionally biased region" description="Low complexity" evidence="2">
    <location>
        <begin position="504"/>
        <end position="525"/>
    </location>
</feature>
<dbReference type="Proteomes" id="UP000219799">
    <property type="component" value="Chromosome 14"/>
</dbReference>
<dbReference type="VEuPathDB" id="PlasmoDB:PmUG01_14035900"/>
<dbReference type="Gene3D" id="1.25.40.10">
    <property type="entry name" value="Tetratricopeptide repeat domain"/>
    <property type="match status" value="1"/>
</dbReference>
<gene>
    <name evidence="3" type="primary">PmlGA01_140021700</name>
    <name evidence="3" type="ORF">PMLGA01_140021700</name>
</gene>
<feature type="compositionally biased region" description="Low complexity" evidence="2">
    <location>
        <begin position="468"/>
        <end position="479"/>
    </location>
</feature>
<evidence type="ECO:0000256" key="2">
    <source>
        <dbReference type="SAM" id="MobiDB-lite"/>
    </source>
</evidence>
<proteinExistence type="predicted"/>
<name>A0A1C3L2C9_PLAMA</name>
<feature type="region of interest" description="Disordered" evidence="2">
    <location>
        <begin position="463"/>
        <end position="540"/>
    </location>
</feature>
<reference evidence="3 4" key="1">
    <citation type="submission" date="2016-06" db="EMBL/GenBank/DDBJ databases">
        <authorList>
            <consortium name="Pathogen Informatics"/>
        </authorList>
    </citation>
    <scope>NUCLEOTIDE SEQUENCE [LARGE SCALE GENOMIC DNA]</scope>
    <source>
        <strain evidence="3">PmlGA01</strain>
    </source>
</reference>
<feature type="region of interest" description="Disordered" evidence="2">
    <location>
        <begin position="37"/>
        <end position="69"/>
    </location>
</feature>
<sequence>MAKSNIEIAKQLKHNSVEIKEYFEDLYAWQNEIRKKEEKEKGKEKKREKEKEKSTKEGKSKGKISAAKKDDATNLIKEERKNCEIRNVKKGSEEINIIKTNNFNQNSSLKRDCNSLDDYYRAWEKLIIENVEDSIENKEKNSGNSNINSNNAERLFNHCEIRTDEQERKDSNEIAGVGGKNEDVYSLQADISKCNYTDAQVCSEYKLKEDGKWSLNLNKEEQRIVKVGSRAFDIFICKSEEGKINYQNRRYNKCLENYNDIISYIDYELRSNNIFLEIEKNYDNELYIDVMSCNYVLENKNIEELCILRTKALINRALAFQRVCSYFEGIQDCSCVILFYTYFLPRKKDSVKYSINNLLTVNIKNIIFKAYYLRAMARYKLKIYKHALSDFKNSKDLTNDINCSTTINIDKSIQLLENIIKENNIKKHIRRQSEYTSTLLERYKLKSKMLRIEIIQKKYTRELEPPENNSTNGCANNNNGCQDSTKKDTYDGSDRNNNREHYNNSENNCNSNNSNSNSNTLNCSSERVDNSGLSKEHTNGVGITSIGGNKKIIKVKKGEERVIRDIVKNEQNSKEHGMLYSVSANKIVDRVEKVKEEMEDEKNNNASIRNISETNKKQNNNIFNSEDINSDSSLTLSENEILSDLEETRPGLLTAIPSIKNCENIKIKNKINFEIIWNSDKVKSSFKNQLNILKIAFLEEGIFHFNLDKDIYVDILDCLFKNNFLVLFQNMDNEEEIMQKLQGNNHENDHCFTYVKNGTNEDGNSVEFNGRIKNGNVNKGLKNNRTAENGEELNSNDCVILIDILYMLTNRGKENYIFLFVDKKERALLLKFFSFIFKYPNVFICNENCIKEKTLLLKSLLEMIF</sequence>
<feature type="coiled-coil region" evidence="1">
    <location>
        <begin position="584"/>
        <end position="611"/>
    </location>
</feature>
<organism evidence="3 4">
    <name type="scientific">Plasmodium malariae</name>
    <dbReference type="NCBI Taxonomy" id="5858"/>
    <lineage>
        <taxon>Eukaryota</taxon>
        <taxon>Sar</taxon>
        <taxon>Alveolata</taxon>
        <taxon>Apicomplexa</taxon>
        <taxon>Aconoidasida</taxon>
        <taxon>Haemosporida</taxon>
        <taxon>Plasmodiidae</taxon>
        <taxon>Plasmodium</taxon>
        <taxon>Plasmodium (Plasmodium)</taxon>
    </lineage>
</organism>